<sequence length="70" mass="7981">MSFILVGGIRISSCFSLDLELFLRVWETEIPSLPMKKSLEISNLEIVSSFLLTLGLFAYRREPSLQENMA</sequence>
<name>A0A4Y7KJI9_PAPSO</name>
<protein>
    <submittedName>
        <fullName evidence="1">Uncharacterized protein</fullName>
    </submittedName>
</protein>
<dbReference type="Proteomes" id="UP000316621">
    <property type="component" value="Chromosome 7"/>
</dbReference>
<gene>
    <name evidence="1" type="ORF">C5167_035280</name>
</gene>
<keyword evidence="2" id="KW-1185">Reference proteome</keyword>
<organism evidence="1 2">
    <name type="scientific">Papaver somniferum</name>
    <name type="common">Opium poppy</name>
    <dbReference type="NCBI Taxonomy" id="3469"/>
    <lineage>
        <taxon>Eukaryota</taxon>
        <taxon>Viridiplantae</taxon>
        <taxon>Streptophyta</taxon>
        <taxon>Embryophyta</taxon>
        <taxon>Tracheophyta</taxon>
        <taxon>Spermatophyta</taxon>
        <taxon>Magnoliopsida</taxon>
        <taxon>Ranunculales</taxon>
        <taxon>Papaveraceae</taxon>
        <taxon>Papaveroideae</taxon>
        <taxon>Papaver</taxon>
    </lineage>
</organism>
<accession>A0A4Y7KJI9</accession>
<dbReference type="Gramene" id="RZC72109">
    <property type="protein sequence ID" value="RZC72109"/>
    <property type="gene ID" value="C5167_035280"/>
</dbReference>
<dbReference type="EMBL" id="CM010721">
    <property type="protein sequence ID" value="RZC72109.1"/>
    <property type="molecule type" value="Genomic_DNA"/>
</dbReference>
<proteinExistence type="predicted"/>
<evidence type="ECO:0000313" key="2">
    <source>
        <dbReference type="Proteomes" id="UP000316621"/>
    </source>
</evidence>
<dbReference type="AlphaFoldDB" id="A0A4Y7KJI9"/>
<reference evidence="1 2" key="1">
    <citation type="journal article" date="2018" name="Science">
        <title>The opium poppy genome and morphinan production.</title>
        <authorList>
            <person name="Guo L."/>
            <person name="Winzer T."/>
            <person name="Yang X."/>
            <person name="Li Y."/>
            <person name="Ning Z."/>
            <person name="He Z."/>
            <person name="Teodor R."/>
            <person name="Lu Y."/>
            <person name="Bowser T.A."/>
            <person name="Graham I.A."/>
            <person name="Ye K."/>
        </authorList>
    </citation>
    <scope>NUCLEOTIDE SEQUENCE [LARGE SCALE GENOMIC DNA]</scope>
    <source>
        <strain evidence="2">cv. HN1</strain>
        <tissue evidence="1">Leaves</tissue>
    </source>
</reference>
<evidence type="ECO:0000313" key="1">
    <source>
        <dbReference type="EMBL" id="RZC72109.1"/>
    </source>
</evidence>